<name>A0A1J4KWV9_9EUKA</name>
<proteinExistence type="predicted"/>
<sequence>MNWGSTPEEEILSLSVHDSSDLISIIKDDRILAYLKDPNYNFMAFFRTHAAELVNNVLYRDPEISPIYYSHAMQILTSQNPEIRNAMTEDDEILNTILEFPKYTETSTPVIRGCYCKILEQIILLSEVDYLSRIEDGKSFLNDLLNISNYLSVFDFLTNFVSSHIYSIIVFFENNKFTELLLDVVFNSEKCQEQTIKLIDYLTHQLPRTSSLVSPLQNPETLLKLLDLGLINGSYVAIDLVLSIHNQPHPLSRAAIDAVNLESTRICQFIRSTRVFSRTAISAIYLLMSIVNDTYCIEEPVSNVEPIKVDFSTKRIGKLSDSVDLFHFGSMKKPNTTTSNQNPDDNKVKNEERLSLSDFNRPRHSADAISHFDMFDDTPNSNSNKNHDLQEDHQKSPNKFINQAKSHIFVSKGKKIVMKKRKLKVSRSSDSVLLGIATVSEDDNESGSHSISKNHIFSSTCPKGSSFLSEHRDKSKHVQIIDSFSLNDQVKQNMSKKNPSLLSIDEIEEDDENFNVLNGNVSTFDINEEHEKNNKEDENEPFTMHEEQEIEEEEVNDEKLDVIEKETNEIENKLRAIDEKTESNSYQLETIGEDAENESNLGTIQEEPEASTKYHGSIEEKFDIGLVSIQEELEETNLDVIEEEPEEEDRHETIEEEEISNGLDVIAEEQGEPTKTLETFCKEAEENDNFETIQEESEKMNFDAIKEEPEKETRHESIGEEVENGSNFGTIHEEQEEIENNLGAIDEEPENELVIIQEEQEEDDQEDESPDNTEKNAEFEHDRITLENLAEDNQESTDSNFLLSIPEVSEFEFTENQENSISTVTESPEENSPNDYQFSSIVETDENTNNDFEAPTKPYNNNNFGAISEECEADSSVSASVDSDETYYKSTTLPKGNKNSKHRTKSYSGVDKTNFFGLNKSRSCELSEDEAKVTRIIPHIPSSIASLQSKSTNEHFPFLLPNTDRSPDSTPTSFRKKINPTASDPNIHNSLNNEFNNIPQISPIATRQMSLPDVSCISQPNDNFLPLKKPVSSLHPSFSSNNLNLTLNSARTPSSSHFIPQSIPFPSKSDKTSPSISPLPKPETRILSAPLQSEFQSPVGEKKVSIFKTMLNQPRRNSSLVLRQTDGKPPLPEYTPRPIPINNAKTKTATPDVGHNIFSNLPSPISTNPDTGEQLSLLEFAKQEPSPLISGHTSNATLQNLHRRDSYSQLEIISDEDDEMFGKMMLPRHISAPTLSPPSSPPYGMSFSKSPPVQTISHSRCRTYGNCEMSGLLAIEEVDETTSEPASDDHEFIENHNHNKNSHNMSGNNSNSYGCLGIGHNVHCNSHTFFDTNDLGNLNDIKEEADDDEEEIADDFDKGKGNINCEEIIETAVFLINAFFEHKTNSFLHNAVIEFLTSIFDFTTMTGEIIEKSHLPNRILEIPPTEPATYWGQLHNMVEFIRCCPEQIPSEIAVEWQNYINNVYETEEEIMTKSYGGNFPELSQIFSQQNGDRVLLSDL</sequence>
<organism evidence="2 3">
    <name type="scientific">Tritrichomonas foetus</name>
    <dbReference type="NCBI Taxonomy" id="1144522"/>
    <lineage>
        <taxon>Eukaryota</taxon>
        <taxon>Metamonada</taxon>
        <taxon>Parabasalia</taxon>
        <taxon>Tritrichomonadida</taxon>
        <taxon>Tritrichomonadidae</taxon>
        <taxon>Tritrichomonas</taxon>
    </lineage>
</organism>
<evidence type="ECO:0000313" key="2">
    <source>
        <dbReference type="EMBL" id="OHT14190.1"/>
    </source>
</evidence>
<feature type="compositionally biased region" description="Basic and acidic residues" evidence="1">
    <location>
        <begin position="385"/>
        <end position="394"/>
    </location>
</feature>
<evidence type="ECO:0000256" key="1">
    <source>
        <dbReference type="SAM" id="MobiDB-lite"/>
    </source>
</evidence>
<dbReference type="EMBL" id="MLAK01000412">
    <property type="protein sequence ID" value="OHT14190.1"/>
    <property type="molecule type" value="Genomic_DNA"/>
</dbReference>
<gene>
    <name evidence="2" type="ORF">TRFO_15474</name>
</gene>
<protein>
    <submittedName>
        <fullName evidence="2">Uncharacterized protein</fullName>
    </submittedName>
</protein>
<feature type="compositionally biased region" description="Pro residues" evidence="1">
    <location>
        <begin position="1129"/>
        <end position="1139"/>
    </location>
</feature>
<feature type="compositionally biased region" description="Acidic residues" evidence="1">
    <location>
        <begin position="635"/>
        <end position="647"/>
    </location>
</feature>
<reference evidence="2" key="1">
    <citation type="submission" date="2016-10" db="EMBL/GenBank/DDBJ databases">
        <authorList>
            <person name="Benchimol M."/>
            <person name="Almeida L.G."/>
            <person name="Vasconcelos A.T."/>
            <person name="Perreira-Neves A."/>
            <person name="Rosa I.A."/>
            <person name="Tasca T."/>
            <person name="Bogo M.R."/>
            <person name="de Souza W."/>
        </authorList>
    </citation>
    <scope>NUCLEOTIDE SEQUENCE [LARGE SCALE GENOMIC DNA]</scope>
    <source>
        <strain evidence="2">K</strain>
    </source>
</reference>
<keyword evidence="3" id="KW-1185">Reference proteome</keyword>
<feature type="compositionally biased region" description="Acidic residues" evidence="1">
    <location>
        <begin position="758"/>
        <end position="771"/>
    </location>
</feature>
<accession>A0A1J4KWV9</accession>
<feature type="region of interest" description="Disordered" evidence="1">
    <location>
        <begin position="812"/>
        <end position="836"/>
    </location>
</feature>
<feature type="region of interest" description="Disordered" evidence="1">
    <location>
        <begin position="372"/>
        <end position="394"/>
    </location>
</feature>
<feature type="compositionally biased region" description="Acidic residues" evidence="1">
    <location>
        <begin position="734"/>
        <end position="751"/>
    </location>
</feature>
<dbReference type="GeneID" id="94833108"/>
<dbReference type="Proteomes" id="UP000179807">
    <property type="component" value="Unassembled WGS sequence"/>
</dbReference>
<feature type="region of interest" description="Disordered" evidence="1">
    <location>
        <begin position="635"/>
        <end position="655"/>
    </location>
</feature>
<feature type="region of interest" description="Disordered" evidence="1">
    <location>
        <begin position="1122"/>
        <end position="1150"/>
    </location>
</feature>
<feature type="region of interest" description="Disordered" evidence="1">
    <location>
        <begin position="1053"/>
        <end position="1080"/>
    </location>
</feature>
<comment type="caution">
    <text evidence="2">The sequence shown here is derived from an EMBL/GenBank/DDBJ whole genome shotgun (WGS) entry which is preliminary data.</text>
</comment>
<dbReference type="OrthoDB" id="10688736at2759"/>
<evidence type="ECO:0000313" key="3">
    <source>
        <dbReference type="Proteomes" id="UP000179807"/>
    </source>
</evidence>
<dbReference type="RefSeq" id="XP_068367326.1">
    <property type="nucleotide sequence ID" value="XM_068498404.1"/>
</dbReference>
<dbReference type="VEuPathDB" id="TrichDB:TRFO_15474"/>
<feature type="compositionally biased region" description="Polar residues" evidence="1">
    <location>
        <begin position="816"/>
        <end position="836"/>
    </location>
</feature>
<feature type="compositionally biased region" description="Basic and acidic residues" evidence="1">
    <location>
        <begin position="772"/>
        <end position="785"/>
    </location>
</feature>
<feature type="region of interest" description="Disordered" evidence="1">
    <location>
        <begin position="694"/>
        <end position="800"/>
    </location>
</feature>
<feature type="compositionally biased region" description="Basic and acidic residues" evidence="1">
    <location>
        <begin position="696"/>
        <end position="718"/>
    </location>
</feature>